<dbReference type="Gene3D" id="3.90.550.50">
    <property type="match status" value="1"/>
</dbReference>
<organism evidence="11">
    <name type="scientific">Haptolina ericina</name>
    <dbReference type="NCBI Taxonomy" id="156174"/>
    <lineage>
        <taxon>Eukaryota</taxon>
        <taxon>Haptista</taxon>
        <taxon>Haptophyta</taxon>
        <taxon>Prymnesiophyceae</taxon>
        <taxon>Prymnesiales</taxon>
        <taxon>Prymnesiaceae</taxon>
        <taxon>Haptolina</taxon>
    </lineage>
</organism>
<dbReference type="EMBL" id="HBHX01040562">
    <property type="protein sequence ID" value="CAE0121804.1"/>
    <property type="molecule type" value="Transcribed_RNA"/>
</dbReference>
<dbReference type="EMBL" id="HBHX01040563">
    <property type="protein sequence ID" value="CAE0121805.1"/>
    <property type="molecule type" value="Transcribed_RNA"/>
</dbReference>
<evidence type="ECO:0000313" key="12">
    <source>
        <dbReference type="EMBL" id="CAE0121805.1"/>
    </source>
</evidence>
<dbReference type="EC" id="2.4.1.-" evidence="10"/>
<evidence type="ECO:0000256" key="9">
    <source>
        <dbReference type="ARBA" id="ARBA00023136"/>
    </source>
</evidence>
<dbReference type="PANTHER" id="PTHR11214:SF3">
    <property type="entry name" value="BETA-1,3-GALACTOSYLTRANSFERASE 6"/>
    <property type="match status" value="1"/>
</dbReference>
<dbReference type="GO" id="GO:0016758">
    <property type="term" value="F:hexosyltransferase activity"/>
    <property type="evidence" value="ECO:0007669"/>
    <property type="project" value="InterPro"/>
</dbReference>
<evidence type="ECO:0000256" key="6">
    <source>
        <dbReference type="ARBA" id="ARBA00022968"/>
    </source>
</evidence>
<keyword evidence="8 10" id="KW-0333">Golgi apparatus</keyword>
<name>A0A6T9IH36_9EUKA</name>
<comment type="similarity">
    <text evidence="2 10">Belongs to the glycosyltransferase 31 family.</text>
</comment>
<keyword evidence="7" id="KW-1133">Transmembrane helix</keyword>
<evidence type="ECO:0000256" key="4">
    <source>
        <dbReference type="ARBA" id="ARBA00022679"/>
    </source>
</evidence>
<evidence type="ECO:0000256" key="2">
    <source>
        <dbReference type="ARBA" id="ARBA00008661"/>
    </source>
</evidence>
<protein>
    <recommendedName>
        <fullName evidence="10">Hexosyltransferase</fullName>
        <ecNumber evidence="10">2.4.1.-</ecNumber>
    </recommendedName>
</protein>
<comment type="subcellular location">
    <subcellularLocation>
        <location evidence="1 10">Golgi apparatus membrane</location>
        <topology evidence="1 10">Single-pass type II membrane protein</topology>
    </subcellularLocation>
</comment>
<dbReference type="InterPro" id="IPR002659">
    <property type="entry name" value="Glyco_trans_31"/>
</dbReference>
<keyword evidence="5" id="KW-0812">Transmembrane</keyword>
<evidence type="ECO:0000256" key="5">
    <source>
        <dbReference type="ARBA" id="ARBA00022692"/>
    </source>
</evidence>
<dbReference type="AlphaFoldDB" id="A0A6T9IH36"/>
<evidence type="ECO:0000256" key="7">
    <source>
        <dbReference type="ARBA" id="ARBA00022989"/>
    </source>
</evidence>
<dbReference type="PANTHER" id="PTHR11214">
    <property type="entry name" value="BETA-1,3-N-ACETYLGLUCOSAMINYLTRANSFERASE"/>
    <property type="match status" value="1"/>
</dbReference>
<keyword evidence="3 10" id="KW-0328">Glycosyltransferase</keyword>
<evidence type="ECO:0000313" key="11">
    <source>
        <dbReference type="EMBL" id="CAE0121804.1"/>
    </source>
</evidence>
<evidence type="ECO:0000256" key="8">
    <source>
        <dbReference type="ARBA" id="ARBA00023034"/>
    </source>
</evidence>
<evidence type="ECO:0000256" key="1">
    <source>
        <dbReference type="ARBA" id="ARBA00004323"/>
    </source>
</evidence>
<reference evidence="11" key="1">
    <citation type="submission" date="2021-01" db="EMBL/GenBank/DDBJ databases">
        <authorList>
            <person name="Corre E."/>
            <person name="Pelletier E."/>
            <person name="Niang G."/>
            <person name="Scheremetjew M."/>
            <person name="Finn R."/>
            <person name="Kale V."/>
            <person name="Holt S."/>
            <person name="Cochrane G."/>
            <person name="Meng A."/>
            <person name="Brown T."/>
            <person name="Cohen L."/>
        </authorList>
    </citation>
    <scope>NUCLEOTIDE SEQUENCE</scope>
    <source>
        <strain evidence="11">CCMP281</strain>
    </source>
</reference>
<proteinExistence type="inferred from homology"/>
<keyword evidence="6" id="KW-0735">Signal-anchor</keyword>
<evidence type="ECO:0000256" key="3">
    <source>
        <dbReference type="ARBA" id="ARBA00022676"/>
    </source>
</evidence>
<accession>A0A6T9IH36</accession>
<dbReference type="GO" id="GO:0006493">
    <property type="term" value="P:protein O-linked glycosylation"/>
    <property type="evidence" value="ECO:0007669"/>
    <property type="project" value="TreeGrafter"/>
</dbReference>
<dbReference type="GO" id="GO:0000139">
    <property type="term" value="C:Golgi membrane"/>
    <property type="evidence" value="ECO:0007669"/>
    <property type="project" value="UniProtKB-SubCell"/>
</dbReference>
<dbReference type="SUPFAM" id="SSF53448">
    <property type="entry name" value="Nucleotide-diphospho-sugar transferases"/>
    <property type="match status" value="1"/>
</dbReference>
<dbReference type="InterPro" id="IPR029044">
    <property type="entry name" value="Nucleotide-diphossugar_trans"/>
</dbReference>
<keyword evidence="9" id="KW-0472">Membrane</keyword>
<sequence>MESMSMPAPMDVSTRPYVLLGVMSNPMKPTLRKQWREWATTFHAHTTNSVRVRYVFGRTVYEPHVDPGPLTAQLPTVSLEQASSGQDDHLFVDGREQLPNVGVVTEKSAYFWRTAAALEPSAQWFCKCDDDTLVHLDRLKTTLRHVERRFPGPAYFGHMKWRGWDVNDRFQACGGTWGDASKTAEDILHGGIEHGNKRYPNCPHAAGPYPYMSGGMVCMSRPLAELYAVGWNEGVRWGSGCEDWIR</sequence>
<gene>
    <name evidence="11" type="ORF">HERI1096_LOCUS22505</name>
    <name evidence="12" type="ORF">HERI1096_LOCUS22506</name>
</gene>
<keyword evidence="4" id="KW-0808">Transferase</keyword>
<evidence type="ECO:0000256" key="10">
    <source>
        <dbReference type="RuleBase" id="RU363063"/>
    </source>
</evidence>